<feature type="compositionally biased region" description="Low complexity" evidence="1">
    <location>
        <begin position="175"/>
        <end position="185"/>
    </location>
</feature>
<dbReference type="EMBL" id="MU001642">
    <property type="protein sequence ID" value="KAF2479123.1"/>
    <property type="molecule type" value="Genomic_DNA"/>
</dbReference>
<dbReference type="Proteomes" id="UP000799767">
    <property type="component" value="Unassembled WGS sequence"/>
</dbReference>
<dbReference type="AlphaFoldDB" id="A0A6A6PHQ7"/>
<gene>
    <name evidence="2" type="ORF">BDY17DRAFT_49973</name>
</gene>
<feature type="region of interest" description="Disordered" evidence="1">
    <location>
        <begin position="467"/>
        <end position="575"/>
    </location>
</feature>
<dbReference type="GeneID" id="54479453"/>
<reference evidence="2" key="1">
    <citation type="journal article" date="2020" name="Stud. Mycol.">
        <title>101 Dothideomycetes genomes: a test case for predicting lifestyles and emergence of pathogens.</title>
        <authorList>
            <person name="Haridas S."/>
            <person name="Albert R."/>
            <person name="Binder M."/>
            <person name="Bloem J."/>
            <person name="Labutti K."/>
            <person name="Salamov A."/>
            <person name="Andreopoulos B."/>
            <person name="Baker S."/>
            <person name="Barry K."/>
            <person name="Bills G."/>
            <person name="Bluhm B."/>
            <person name="Cannon C."/>
            <person name="Castanera R."/>
            <person name="Culley D."/>
            <person name="Daum C."/>
            <person name="Ezra D."/>
            <person name="Gonzalez J."/>
            <person name="Henrissat B."/>
            <person name="Kuo A."/>
            <person name="Liang C."/>
            <person name="Lipzen A."/>
            <person name="Lutzoni F."/>
            <person name="Magnuson J."/>
            <person name="Mondo S."/>
            <person name="Nolan M."/>
            <person name="Ohm R."/>
            <person name="Pangilinan J."/>
            <person name="Park H.-J."/>
            <person name="Ramirez L."/>
            <person name="Alfaro M."/>
            <person name="Sun H."/>
            <person name="Tritt A."/>
            <person name="Yoshinaga Y."/>
            <person name="Zwiers L.-H."/>
            <person name="Turgeon B."/>
            <person name="Goodwin S."/>
            <person name="Spatafora J."/>
            <person name="Crous P."/>
            <person name="Grigoriev I."/>
        </authorList>
    </citation>
    <scope>NUCLEOTIDE SEQUENCE</scope>
    <source>
        <strain evidence="2">CBS 113389</strain>
    </source>
</reference>
<evidence type="ECO:0000313" key="2">
    <source>
        <dbReference type="EMBL" id="KAF2479123.1"/>
    </source>
</evidence>
<feature type="compositionally biased region" description="Basic residues" evidence="1">
    <location>
        <begin position="565"/>
        <end position="575"/>
    </location>
</feature>
<sequence>MATTCLSISFPLYSLFCRFSPYQILSSHTRSLHPFVSTKHLPTRPLLHHRQNLFKPTSALPLQSTMPSSKSSKSAKTAESKTKDSSAASSRPPSRTPRQPGSGNDSASRAPSQTKTLSSSRSDVPAKGKVYDRSGPAGLAANQSQLKSTARPQTKPVDMAGPRRTESTDDELCFSSGSDHSSGGSPREALITKSLQSIEDGVTMLYHGRRIWPSIFGPPNFMPPSVDNCFPDSGEHRFLSVAPHSLHGQSFELYSGPAFKKPDWCWTGDERIDFLRYLWSHCGFEQGLADSNPDIRMSFKLFKESSLAEDHWQLRLRDKQWWHWAKYQVPAGMAIKPKSALPRTASQGPHEHGELDVNLLVSKLSDVQLNLQREVARANWLMNLPSEDGMGTSRSRTRTSTGTSSTDSSTKYYHPVQDGDYGYICDGEDEDFSDRASLPSTDSEEFVVLNTTSMPLCRCHARSTSMSTEASGMSLNPPRALRAPWPSEVSRTSASSGDGSGTASSPSSSSSIAPFELPIRLAAAAQDGPSIASGKKAAPEPSKHNAQVQSKAAKVPVREEEKSKKPGKRVHVKGK</sequence>
<protein>
    <submittedName>
        <fullName evidence="2">Uncharacterized protein</fullName>
    </submittedName>
</protein>
<evidence type="ECO:0000313" key="3">
    <source>
        <dbReference type="Proteomes" id="UP000799767"/>
    </source>
</evidence>
<feature type="compositionally biased region" description="Low complexity" evidence="1">
    <location>
        <begin position="490"/>
        <end position="511"/>
    </location>
</feature>
<feature type="region of interest" description="Disordered" evidence="1">
    <location>
        <begin position="56"/>
        <end position="187"/>
    </location>
</feature>
<keyword evidence="3" id="KW-1185">Reference proteome</keyword>
<evidence type="ECO:0000256" key="1">
    <source>
        <dbReference type="SAM" id="MobiDB-lite"/>
    </source>
</evidence>
<dbReference type="RefSeq" id="XP_033585693.1">
    <property type="nucleotide sequence ID" value="XM_033738451.1"/>
</dbReference>
<organism evidence="2 3">
    <name type="scientific">Neohortaea acidophila</name>
    <dbReference type="NCBI Taxonomy" id="245834"/>
    <lineage>
        <taxon>Eukaryota</taxon>
        <taxon>Fungi</taxon>
        <taxon>Dikarya</taxon>
        <taxon>Ascomycota</taxon>
        <taxon>Pezizomycotina</taxon>
        <taxon>Dothideomycetes</taxon>
        <taxon>Dothideomycetidae</taxon>
        <taxon>Mycosphaerellales</taxon>
        <taxon>Teratosphaeriaceae</taxon>
        <taxon>Neohortaea</taxon>
    </lineage>
</organism>
<proteinExistence type="predicted"/>
<feature type="compositionally biased region" description="Polar residues" evidence="1">
    <location>
        <begin position="141"/>
        <end position="152"/>
    </location>
</feature>
<accession>A0A6A6PHQ7</accession>
<feature type="region of interest" description="Disordered" evidence="1">
    <location>
        <begin position="386"/>
        <end position="414"/>
    </location>
</feature>
<feature type="compositionally biased region" description="Low complexity" evidence="1">
    <location>
        <begin position="391"/>
        <end position="410"/>
    </location>
</feature>
<feature type="compositionally biased region" description="Polar residues" evidence="1">
    <location>
        <begin position="96"/>
        <end position="122"/>
    </location>
</feature>
<name>A0A6A6PHQ7_9PEZI</name>